<dbReference type="EMBL" id="VJOY01000001">
    <property type="protein sequence ID" value="TRX76737.1"/>
    <property type="molecule type" value="Genomic_DNA"/>
</dbReference>
<evidence type="ECO:0000313" key="5">
    <source>
        <dbReference type="Proteomes" id="UP000315235"/>
    </source>
</evidence>
<dbReference type="Pfam" id="PF00583">
    <property type="entry name" value="Acetyltransf_1"/>
    <property type="match status" value="1"/>
</dbReference>
<sequence>MPFQIRAAVPDDVPAIFEVRTSVRENLLTRDDMQAMGITEDAVSAMIQDAPCAWVATEGSETVGFSMIIPDESCLFAAFILPRHENKGLGRQLVQVAEAALFADHAVAWLETGRNTRAAGFYRHLGWGHEQDLGNGDIRLEKWRVG</sequence>
<dbReference type="PANTHER" id="PTHR43877">
    <property type="entry name" value="AMINOALKYLPHOSPHONATE N-ACETYLTRANSFERASE-RELATED-RELATED"/>
    <property type="match status" value="1"/>
</dbReference>
<comment type="caution">
    <text evidence="4">The sequence shown here is derived from an EMBL/GenBank/DDBJ whole genome shotgun (WGS) entry which is preliminary data.</text>
</comment>
<name>A0A553H4R5_9PSED</name>
<dbReference type="OrthoDB" id="7356080at2"/>
<evidence type="ECO:0000256" key="2">
    <source>
        <dbReference type="ARBA" id="ARBA00023315"/>
    </source>
</evidence>
<dbReference type="Gene3D" id="3.40.630.30">
    <property type="match status" value="1"/>
</dbReference>
<dbReference type="GO" id="GO:0016747">
    <property type="term" value="F:acyltransferase activity, transferring groups other than amino-acyl groups"/>
    <property type="evidence" value="ECO:0007669"/>
    <property type="project" value="InterPro"/>
</dbReference>
<dbReference type="Proteomes" id="UP000315235">
    <property type="component" value="Unassembled WGS sequence"/>
</dbReference>
<evidence type="ECO:0000256" key="1">
    <source>
        <dbReference type="ARBA" id="ARBA00022679"/>
    </source>
</evidence>
<dbReference type="SUPFAM" id="SSF55729">
    <property type="entry name" value="Acyl-CoA N-acyltransferases (Nat)"/>
    <property type="match status" value="1"/>
</dbReference>
<keyword evidence="5" id="KW-1185">Reference proteome</keyword>
<dbReference type="InterPro" id="IPR000182">
    <property type="entry name" value="GNAT_dom"/>
</dbReference>
<protein>
    <submittedName>
        <fullName evidence="4">GNAT family N-acetyltransferase</fullName>
    </submittedName>
</protein>
<reference evidence="4 5" key="1">
    <citation type="submission" date="2019-07" db="EMBL/GenBank/DDBJ databases">
        <title>Pseudomonas mangiferae sp. nov., isolated from bark of mango tree in Thailand.</title>
        <authorList>
            <person name="Srisuk N."/>
            <person name="Anurat P."/>
        </authorList>
    </citation>
    <scope>NUCLEOTIDE SEQUENCE [LARGE SCALE GENOMIC DNA]</scope>
    <source>
        <strain evidence="4 5">DMKU_BBB3-04</strain>
    </source>
</reference>
<gene>
    <name evidence="4" type="ORF">FM069_01580</name>
</gene>
<dbReference type="PROSITE" id="PS51186">
    <property type="entry name" value="GNAT"/>
    <property type="match status" value="1"/>
</dbReference>
<dbReference type="InterPro" id="IPR016181">
    <property type="entry name" value="Acyl_CoA_acyltransferase"/>
</dbReference>
<dbReference type="CDD" id="cd04301">
    <property type="entry name" value="NAT_SF"/>
    <property type="match status" value="1"/>
</dbReference>
<proteinExistence type="predicted"/>
<keyword evidence="2" id="KW-0012">Acyltransferase</keyword>
<feature type="domain" description="N-acetyltransferase" evidence="3">
    <location>
        <begin position="3"/>
        <end position="145"/>
    </location>
</feature>
<evidence type="ECO:0000259" key="3">
    <source>
        <dbReference type="PROSITE" id="PS51186"/>
    </source>
</evidence>
<accession>A0A553H4R5</accession>
<organism evidence="4 5">
    <name type="scientific">Pseudomonas mangiferae</name>
    <dbReference type="NCBI Taxonomy" id="2593654"/>
    <lineage>
        <taxon>Bacteria</taxon>
        <taxon>Pseudomonadati</taxon>
        <taxon>Pseudomonadota</taxon>
        <taxon>Gammaproteobacteria</taxon>
        <taxon>Pseudomonadales</taxon>
        <taxon>Pseudomonadaceae</taxon>
        <taxon>Pseudomonas</taxon>
    </lineage>
</organism>
<evidence type="ECO:0000313" key="4">
    <source>
        <dbReference type="EMBL" id="TRX76737.1"/>
    </source>
</evidence>
<dbReference type="RefSeq" id="WP_143486437.1">
    <property type="nucleotide sequence ID" value="NZ_VJOY01000001.1"/>
</dbReference>
<dbReference type="InterPro" id="IPR050832">
    <property type="entry name" value="Bact_Acetyltransf"/>
</dbReference>
<dbReference type="AlphaFoldDB" id="A0A553H4R5"/>
<keyword evidence="1 4" id="KW-0808">Transferase</keyword>